<evidence type="ECO:0000313" key="5">
    <source>
        <dbReference type="Proteomes" id="UP000094342"/>
    </source>
</evidence>
<feature type="transmembrane region" description="Helical" evidence="2">
    <location>
        <begin position="620"/>
        <end position="641"/>
    </location>
</feature>
<proteinExistence type="predicted"/>
<feature type="transmembrane region" description="Helical" evidence="2">
    <location>
        <begin position="73"/>
        <end position="90"/>
    </location>
</feature>
<keyword evidence="1" id="KW-0813">Transport</keyword>
<dbReference type="GO" id="GO:0005886">
    <property type="term" value="C:plasma membrane"/>
    <property type="evidence" value="ECO:0007669"/>
    <property type="project" value="UniProtKB-SubCell"/>
</dbReference>
<dbReference type="NCBIfam" id="TIGR02123">
    <property type="entry name" value="TRAP_fused"/>
    <property type="match status" value="1"/>
</dbReference>
<feature type="transmembrane region" description="Helical" evidence="2">
    <location>
        <begin position="469"/>
        <end position="491"/>
    </location>
</feature>
<keyword evidence="2" id="KW-0812">Transmembrane</keyword>
<gene>
    <name evidence="4" type="ORF">A8M32_05055</name>
</gene>
<feature type="transmembrane region" description="Helical" evidence="2">
    <location>
        <begin position="527"/>
        <end position="555"/>
    </location>
</feature>
<protein>
    <submittedName>
        <fullName evidence="4">C4-dicarboxylate ABC transporter permease</fullName>
    </submittedName>
</protein>
<sequence length="693" mass="73059">MSARDHHEGAAGASPLIAEELQALEEKFDPELRFRNLGQALTILSGIVLFLLSCYHFYTAGFGIPRSATHRGLHMAVTLSLVFVCFSASGRRDMKPGRLAPLGLPLADWLLAIAAAVTSLYIPWIYDQLAFRVGNPLPLDLAMGSVLIFVLLEAVRRAMGWPLPVIAILFMCYAYFGQSMPGILVHPGASWSNIVNHLYLTSQGIYGTALGVIATYVFHFVLFGVMATRIGLGQLFIDVATALTGRFAGGPAKVSVVSSAMLGSISGSSIANTVTTGALTIPAMIRIGYPRHFAAAVEAASSTGGQITPPVMGAVAFLMIEYLGLPLTTILLAAIVPAFMHFFGVLLQVHLEAKRLGLRGLTREELPNALKVIREGWLTVLPLILLVLMLMSGRTPFLSAFWAIVACIAVLVIQSVQTLGVAEGMRKAAIGVWEGFVLGARQSLSVTAAAALVGIIIGVVTLTGVGFKIAFMVTSLASGWAVAAHAALSILPFDLMGVQTITLLFTLMITAVVCVLMGCGIPTTANYIIMVAVAAPILGLMGVEPLVAHFFVFYYGVLADVTPPVALAAYAASGIAGANAFRAGNTAFRLSMGKALVPFVFVFSPALLIVTPQFTVTDFALAAGGAMLGIFALSAAITNWLRGPLYLIERLLLMIAALLLIAPDLAATIVGIALLGAVITRQVLMPHASEQSV</sequence>
<dbReference type="GO" id="GO:0022857">
    <property type="term" value="F:transmembrane transporter activity"/>
    <property type="evidence" value="ECO:0007669"/>
    <property type="project" value="UniProtKB-UniRule"/>
</dbReference>
<evidence type="ECO:0000256" key="2">
    <source>
        <dbReference type="SAM" id="Phobius"/>
    </source>
</evidence>
<feature type="transmembrane region" description="Helical" evidence="2">
    <location>
        <begin position="162"/>
        <end position="185"/>
    </location>
</feature>
<dbReference type="Proteomes" id="UP000094342">
    <property type="component" value="Unassembled WGS sequence"/>
</dbReference>
<keyword evidence="2" id="KW-0472">Membrane</keyword>
<feature type="transmembrane region" description="Helical" evidence="2">
    <location>
        <begin position="205"/>
        <end position="227"/>
    </location>
</feature>
<feature type="transmembrane region" description="Helical" evidence="2">
    <location>
        <begin position="595"/>
        <end position="614"/>
    </location>
</feature>
<dbReference type="PANTHER" id="PTHR43849">
    <property type="entry name" value="BLL3936 PROTEIN"/>
    <property type="match status" value="1"/>
</dbReference>
<name>A0A1E3VFP0_9HYPH</name>
<comment type="caution">
    <text evidence="4">The sequence shown here is derived from an EMBL/GenBank/DDBJ whole genome shotgun (WGS) entry which is preliminary data.</text>
</comment>
<accession>A0A1E3VFP0</accession>
<dbReference type="InterPro" id="IPR010656">
    <property type="entry name" value="DctM"/>
</dbReference>
<keyword evidence="5" id="KW-1185">Reference proteome</keyword>
<comment type="subcellular location">
    <subcellularLocation>
        <location evidence="1">Cell inner membrane</location>
        <topology evidence="1">Multi-pass membrane protein</topology>
    </subcellularLocation>
</comment>
<dbReference type="AlphaFoldDB" id="A0A1E3VFP0"/>
<keyword evidence="2" id="KW-1133">Transmembrane helix</keyword>
<feature type="transmembrane region" description="Helical" evidence="2">
    <location>
        <begin position="653"/>
        <end position="679"/>
    </location>
</feature>
<dbReference type="Pfam" id="PF06808">
    <property type="entry name" value="DctM"/>
    <property type="match status" value="1"/>
</dbReference>
<dbReference type="PANTHER" id="PTHR43849:SF2">
    <property type="entry name" value="BLL3936 PROTEIN"/>
    <property type="match status" value="1"/>
</dbReference>
<feature type="transmembrane region" description="Helical" evidence="2">
    <location>
        <begin position="102"/>
        <end position="125"/>
    </location>
</feature>
<dbReference type="EMBL" id="LYBW01000044">
    <property type="protein sequence ID" value="ODR92409.1"/>
    <property type="molecule type" value="Genomic_DNA"/>
</dbReference>
<evidence type="ECO:0000259" key="3">
    <source>
        <dbReference type="Pfam" id="PF06808"/>
    </source>
</evidence>
<dbReference type="RefSeq" id="WP_069457325.1">
    <property type="nucleotide sequence ID" value="NZ_LYBW01000044.1"/>
</dbReference>
<reference evidence="5" key="1">
    <citation type="submission" date="2016-05" db="EMBL/GenBank/DDBJ databases">
        <authorList>
            <person name="Li Y."/>
        </authorList>
    </citation>
    <scope>NUCLEOTIDE SEQUENCE [LARGE SCALE GENOMIC DNA]</scope>
    <source>
        <strain evidence="5">YIC4027</strain>
    </source>
</reference>
<feature type="transmembrane region" description="Helical" evidence="2">
    <location>
        <begin position="400"/>
        <end position="422"/>
    </location>
</feature>
<feature type="transmembrane region" description="Helical" evidence="2">
    <location>
        <begin position="137"/>
        <end position="155"/>
    </location>
</feature>
<dbReference type="InterPro" id="IPR011853">
    <property type="entry name" value="TRAP_DctM-Dct_fused"/>
</dbReference>
<evidence type="ECO:0000313" key="4">
    <source>
        <dbReference type="EMBL" id="ODR92409.1"/>
    </source>
</evidence>
<feature type="transmembrane region" description="Helical" evidence="2">
    <location>
        <begin position="37"/>
        <end position="58"/>
    </location>
</feature>
<feature type="domain" description="TRAP C4-dicarboxylate transport system permease DctM subunit" evidence="3">
    <location>
        <begin position="147"/>
        <end position="611"/>
    </location>
</feature>
<keyword evidence="1" id="KW-0997">Cell inner membrane</keyword>
<keyword evidence="1" id="KW-1003">Cell membrane</keyword>
<comment type="function">
    <text evidence="1">Part of the tripartite ATP-independent periplasmic (TRAP) transport system.</text>
</comment>
<feature type="transmembrane region" description="Helical" evidence="2">
    <location>
        <begin position="442"/>
        <end position="462"/>
    </location>
</feature>
<dbReference type="STRING" id="1752398.A8M32_05055"/>
<feature type="transmembrane region" description="Helical" evidence="2">
    <location>
        <begin position="497"/>
        <end position="520"/>
    </location>
</feature>
<feature type="transmembrane region" description="Helical" evidence="2">
    <location>
        <begin position="376"/>
        <end position="393"/>
    </location>
</feature>
<evidence type="ECO:0000256" key="1">
    <source>
        <dbReference type="RuleBase" id="RU369079"/>
    </source>
</evidence>
<dbReference type="OrthoDB" id="9759894at2"/>
<organism evidence="4 5">
    <name type="scientific">Sinorhizobium alkalisoli</name>
    <dbReference type="NCBI Taxonomy" id="1752398"/>
    <lineage>
        <taxon>Bacteria</taxon>
        <taxon>Pseudomonadati</taxon>
        <taxon>Pseudomonadota</taxon>
        <taxon>Alphaproteobacteria</taxon>
        <taxon>Hyphomicrobiales</taxon>
        <taxon>Rhizobiaceae</taxon>
        <taxon>Sinorhizobium/Ensifer group</taxon>
        <taxon>Sinorhizobium</taxon>
    </lineage>
</organism>
<feature type="transmembrane region" description="Helical" evidence="2">
    <location>
        <begin position="561"/>
        <end position="583"/>
    </location>
</feature>
<feature type="transmembrane region" description="Helical" evidence="2">
    <location>
        <begin position="322"/>
        <end position="347"/>
    </location>
</feature>